<proteinExistence type="predicted"/>
<dbReference type="EMBL" id="JBFRCH010000004">
    <property type="protein sequence ID" value="MEX3932080.1"/>
    <property type="molecule type" value="Genomic_DNA"/>
</dbReference>
<dbReference type="Proteomes" id="UP001558850">
    <property type="component" value="Unassembled WGS sequence"/>
</dbReference>
<reference evidence="1" key="1">
    <citation type="submission" date="2024-07" db="EMBL/GenBank/DDBJ databases">
        <title>A survey of Mimosa microsymbionts across Brazilian biomes reveals a high diversity of Paraburkholderia nodulating endemic species, but also that Cupriavidus is common as a symbiont of widespread species.</title>
        <authorList>
            <person name="Rouws L."/>
            <person name="Barauna A."/>
            <person name="Beukes C."/>
            <person name="Rouws J.R.C."/>
            <person name="De Faria S.M."/>
            <person name="Gross E."/>
            <person name="Bueno Dos Reis Junior F."/>
            <person name="Simon M.F."/>
            <person name="Maluk M."/>
            <person name="Odee D.W."/>
            <person name="Kenicer G."/>
            <person name="Young J.P.W."/>
            <person name="Reis V.M."/>
            <person name="Zilli J."/>
            <person name="James E.K."/>
        </authorList>
    </citation>
    <scope>NUCLEOTIDE SEQUENCE</scope>
    <source>
        <strain evidence="1">EG181B</strain>
    </source>
</reference>
<evidence type="ECO:0000313" key="2">
    <source>
        <dbReference type="Proteomes" id="UP001558850"/>
    </source>
</evidence>
<protein>
    <submittedName>
        <fullName evidence="1">Uncharacterized protein</fullName>
    </submittedName>
</protein>
<evidence type="ECO:0000313" key="1">
    <source>
        <dbReference type="EMBL" id="MEX3932080.1"/>
    </source>
</evidence>
<accession>A0ACC6TXC6</accession>
<name>A0ACC6TXC6_9BURK</name>
<sequence>MKVRLSPARPALPVVLVYRGQRKTDQIRHEIDTHRELARLIAELKGTTLADEFGHGL</sequence>
<keyword evidence="2" id="KW-1185">Reference proteome</keyword>
<comment type="caution">
    <text evidence="1">The sequence shown here is derived from an EMBL/GenBank/DDBJ whole genome shotgun (WGS) entry which is preliminary data.</text>
</comment>
<gene>
    <name evidence="1" type="ORF">AB4Y32_09765</name>
</gene>
<organism evidence="1 2">
    <name type="scientific">Paraburkholderia phymatum</name>
    <dbReference type="NCBI Taxonomy" id="148447"/>
    <lineage>
        <taxon>Bacteria</taxon>
        <taxon>Pseudomonadati</taxon>
        <taxon>Pseudomonadota</taxon>
        <taxon>Betaproteobacteria</taxon>
        <taxon>Burkholderiales</taxon>
        <taxon>Burkholderiaceae</taxon>
        <taxon>Paraburkholderia</taxon>
    </lineage>
</organism>